<dbReference type="Proteomes" id="UP000053257">
    <property type="component" value="Unassembled WGS sequence"/>
</dbReference>
<protein>
    <recommendedName>
        <fullName evidence="3">Alpha/beta hydrolase fold-3 domain-containing protein</fullName>
    </recommendedName>
</protein>
<dbReference type="AlphaFoldDB" id="A0A0C3RWJ3"/>
<dbReference type="Gene3D" id="3.40.50.1820">
    <property type="entry name" value="alpha/beta hydrolase"/>
    <property type="match status" value="1"/>
</dbReference>
<evidence type="ECO:0000259" key="3">
    <source>
        <dbReference type="Pfam" id="PF07859"/>
    </source>
</evidence>
<sequence>MFSQLLATLRLVLRLVFQVPYWTLTSLPSWSRPRPSWTLKRVLLVRIFASSLSLGDAEPVTPNHTAIQEGPGVKAVWVSPVPNLIKGDVAKWAEEAGVQSERIPGYWFEQKGLDIPVGAPPRAGEKIIYSLHGGAYTKMSAHPDDMSSTIRHGLLEHTHSIQRLFNIEYRLATRVSGKPVHPFPTALIDAVAGYNYLVRDVGFAPENIIVIGDSAGGNLSVALVRYLVERKAAGDPDIPDVPSAMLLLSPWVDLEVREHAPSSSALRNIPSDFLNIVGDDFVRATALVLGARPLSFAASNPYLSPASESPAMGTLSFAGYPRTLIICGGAETLQDQSHILHKKMVADLGAETVQLVEYPDAVHAFSVCVWHEPERSEALELAARWMEDES</sequence>
<keyword evidence="2" id="KW-0732">Signal</keyword>
<feature type="chain" id="PRO_5002169120" description="Alpha/beta hydrolase fold-3 domain-containing protein" evidence="2">
    <location>
        <begin position="19"/>
        <end position="390"/>
    </location>
</feature>
<reference evidence="4 5" key="1">
    <citation type="journal article" date="2014" name="PLoS Genet.">
        <title>Analysis of the Phlebiopsis gigantea genome, transcriptome and secretome provides insight into its pioneer colonization strategies of wood.</title>
        <authorList>
            <person name="Hori C."/>
            <person name="Ishida T."/>
            <person name="Igarashi K."/>
            <person name="Samejima M."/>
            <person name="Suzuki H."/>
            <person name="Master E."/>
            <person name="Ferreira P."/>
            <person name="Ruiz-Duenas F.J."/>
            <person name="Held B."/>
            <person name="Canessa P."/>
            <person name="Larrondo L.F."/>
            <person name="Schmoll M."/>
            <person name="Druzhinina I.S."/>
            <person name="Kubicek C.P."/>
            <person name="Gaskell J.A."/>
            <person name="Kersten P."/>
            <person name="St John F."/>
            <person name="Glasner J."/>
            <person name="Sabat G."/>
            <person name="Splinter BonDurant S."/>
            <person name="Syed K."/>
            <person name="Yadav J."/>
            <person name="Mgbeahuruike A.C."/>
            <person name="Kovalchuk A."/>
            <person name="Asiegbu F.O."/>
            <person name="Lackner G."/>
            <person name="Hoffmeister D."/>
            <person name="Rencoret J."/>
            <person name="Gutierrez A."/>
            <person name="Sun H."/>
            <person name="Lindquist E."/>
            <person name="Barry K."/>
            <person name="Riley R."/>
            <person name="Grigoriev I.V."/>
            <person name="Henrissat B."/>
            <person name="Kues U."/>
            <person name="Berka R.M."/>
            <person name="Martinez A.T."/>
            <person name="Covert S.F."/>
            <person name="Blanchette R.A."/>
            <person name="Cullen D."/>
        </authorList>
    </citation>
    <scope>NUCLEOTIDE SEQUENCE [LARGE SCALE GENOMIC DNA]</scope>
    <source>
        <strain evidence="4 5">11061_1 CR5-6</strain>
    </source>
</reference>
<evidence type="ECO:0000313" key="4">
    <source>
        <dbReference type="EMBL" id="KIP05956.1"/>
    </source>
</evidence>
<dbReference type="HOGENOM" id="CLU_019364_1_0_1"/>
<keyword evidence="5" id="KW-1185">Reference proteome</keyword>
<dbReference type="GO" id="GO:0016787">
    <property type="term" value="F:hydrolase activity"/>
    <property type="evidence" value="ECO:0007669"/>
    <property type="project" value="UniProtKB-KW"/>
</dbReference>
<dbReference type="OrthoDB" id="2152029at2759"/>
<feature type="signal peptide" evidence="2">
    <location>
        <begin position="1"/>
        <end position="18"/>
    </location>
</feature>
<accession>A0A0C3RWJ3</accession>
<proteinExistence type="predicted"/>
<dbReference type="InterPro" id="IPR029058">
    <property type="entry name" value="AB_hydrolase_fold"/>
</dbReference>
<organism evidence="4 5">
    <name type="scientific">Phlebiopsis gigantea (strain 11061_1 CR5-6)</name>
    <name type="common">White-rot fungus</name>
    <name type="synonym">Peniophora gigantea</name>
    <dbReference type="NCBI Taxonomy" id="745531"/>
    <lineage>
        <taxon>Eukaryota</taxon>
        <taxon>Fungi</taxon>
        <taxon>Dikarya</taxon>
        <taxon>Basidiomycota</taxon>
        <taxon>Agaricomycotina</taxon>
        <taxon>Agaricomycetes</taxon>
        <taxon>Polyporales</taxon>
        <taxon>Phanerochaetaceae</taxon>
        <taxon>Phlebiopsis</taxon>
    </lineage>
</organism>
<dbReference type="STRING" id="745531.A0A0C3RWJ3"/>
<evidence type="ECO:0000256" key="1">
    <source>
        <dbReference type="ARBA" id="ARBA00022801"/>
    </source>
</evidence>
<keyword evidence="1" id="KW-0378">Hydrolase</keyword>
<dbReference type="Pfam" id="PF07859">
    <property type="entry name" value="Abhydrolase_3"/>
    <property type="match status" value="1"/>
</dbReference>
<name>A0A0C3RWJ3_PHLG1</name>
<evidence type="ECO:0000256" key="2">
    <source>
        <dbReference type="SAM" id="SignalP"/>
    </source>
</evidence>
<dbReference type="EMBL" id="KN840529">
    <property type="protein sequence ID" value="KIP05956.1"/>
    <property type="molecule type" value="Genomic_DNA"/>
</dbReference>
<dbReference type="InterPro" id="IPR013094">
    <property type="entry name" value="AB_hydrolase_3"/>
</dbReference>
<feature type="domain" description="Alpha/beta hydrolase fold-3" evidence="3">
    <location>
        <begin position="131"/>
        <end position="365"/>
    </location>
</feature>
<dbReference type="PANTHER" id="PTHR48081:SF26">
    <property type="entry name" value="ALPHA_BETA HYDROLASE FOLD-3 DOMAIN-CONTAINING PROTEIN"/>
    <property type="match status" value="1"/>
</dbReference>
<dbReference type="SUPFAM" id="SSF53474">
    <property type="entry name" value="alpha/beta-Hydrolases"/>
    <property type="match status" value="1"/>
</dbReference>
<gene>
    <name evidence="4" type="ORF">PHLGIDRAFT_479688</name>
</gene>
<dbReference type="PANTHER" id="PTHR48081">
    <property type="entry name" value="AB HYDROLASE SUPERFAMILY PROTEIN C4A8.06C"/>
    <property type="match status" value="1"/>
</dbReference>
<dbReference type="InterPro" id="IPR050300">
    <property type="entry name" value="GDXG_lipolytic_enzyme"/>
</dbReference>
<evidence type="ECO:0000313" key="5">
    <source>
        <dbReference type="Proteomes" id="UP000053257"/>
    </source>
</evidence>